<organism evidence="1 2">
    <name type="scientific">Cryptolaemus montrouzieri</name>
    <dbReference type="NCBI Taxonomy" id="559131"/>
    <lineage>
        <taxon>Eukaryota</taxon>
        <taxon>Metazoa</taxon>
        <taxon>Ecdysozoa</taxon>
        <taxon>Arthropoda</taxon>
        <taxon>Hexapoda</taxon>
        <taxon>Insecta</taxon>
        <taxon>Pterygota</taxon>
        <taxon>Neoptera</taxon>
        <taxon>Endopterygota</taxon>
        <taxon>Coleoptera</taxon>
        <taxon>Polyphaga</taxon>
        <taxon>Cucujiformia</taxon>
        <taxon>Coccinelloidea</taxon>
        <taxon>Coccinellidae</taxon>
        <taxon>Scymninae</taxon>
        <taxon>Scymnini</taxon>
        <taxon>Cryptolaemus</taxon>
    </lineage>
</organism>
<dbReference type="EMBL" id="JABFTP020000103">
    <property type="protein sequence ID" value="KAL3277844.1"/>
    <property type="molecule type" value="Genomic_DNA"/>
</dbReference>
<sequence>MSVNEEELLSHAPAGSPALILDECFSFFGLVNCIPNSHVFLDSIFSNSTFFIDVREPSDPLLDNNFYHKAVECDLIVMKDYQALPSKRFFFILKIVIMCL</sequence>
<dbReference type="AlphaFoldDB" id="A0ABD2NH38"/>
<dbReference type="Proteomes" id="UP001516400">
    <property type="component" value="Unassembled WGS sequence"/>
</dbReference>
<evidence type="ECO:0000313" key="1">
    <source>
        <dbReference type="EMBL" id="KAL3277844.1"/>
    </source>
</evidence>
<protein>
    <submittedName>
        <fullName evidence="1">Uncharacterized protein</fullName>
    </submittedName>
</protein>
<keyword evidence="2" id="KW-1185">Reference proteome</keyword>
<gene>
    <name evidence="1" type="ORF">HHI36_013185</name>
</gene>
<evidence type="ECO:0000313" key="2">
    <source>
        <dbReference type="Proteomes" id="UP001516400"/>
    </source>
</evidence>
<comment type="caution">
    <text evidence="1">The sequence shown here is derived from an EMBL/GenBank/DDBJ whole genome shotgun (WGS) entry which is preliminary data.</text>
</comment>
<reference evidence="1 2" key="1">
    <citation type="journal article" date="2021" name="BMC Biol.">
        <title>Horizontally acquired antibacterial genes associated with adaptive radiation of ladybird beetles.</title>
        <authorList>
            <person name="Li H.S."/>
            <person name="Tang X.F."/>
            <person name="Huang Y.H."/>
            <person name="Xu Z.Y."/>
            <person name="Chen M.L."/>
            <person name="Du X.Y."/>
            <person name="Qiu B.Y."/>
            <person name="Chen P.T."/>
            <person name="Zhang W."/>
            <person name="Slipinski A."/>
            <person name="Escalona H.E."/>
            <person name="Waterhouse R.M."/>
            <person name="Zwick A."/>
            <person name="Pang H."/>
        </authorList>
    </citation>
    <scope>NUCLEOTIDE SEQUENCE [LARGE SCALE GENOMIC DNA]</scope>
    <source>
        <strain evidence="1">SYSU2018</strain>
    </source>
</reference>
<accession>A0ABD2NH38</accession>
<proteinExistence type="predicted"/>
<name>A0ABD2NH38_9CUCU</name>